<dbReference type="InterPro" id="IPR043502">
    <property type="entry name" value="DNA/RNA_pol_sf"/>
</dbReference>
<dbReference type="EMBL" id="FR824187">
    <property type="protein sequence ID" value="CCA22052.1"/>
    <property type="molecule type" value="Genomic_DNA"/>
</dbReference>
<reference evidence="1" key="2">
    <citation type="submission" date="2011-02" db="EMBL/GenBank/DDBJ databases">
        <authorList>
            <person name="MacLean D."/>
        </authorList>
    </citation>
    <scope>NUCLEOTIDE SEQUENCE</scope>
</reference>
<organism evidence="1">
    <name type="scientific">Albugo laibachii Nc14</name>
    <dbReference type="NCBI Taxonomy" id="890382"/>
    <lineage>
        <taxon>Eukaryota</taxon>
        <taxon>Sar</taxon>
        <taxon>Stramenopiles</taxon>
        <taxon>Oomycota</taxon>
        <taxon>Peronosporomycetes</taxon>
        <taxon>Albuginales</taxon>
        <taxon>Albuginaceae</taxon>
        <taxon>Albugo</taxon>
    </lineage>
</organism>
<proteinExistence type="predicted"/>
<dbReference type="Gene3D" id="3.30.70.270">
    <property type="match status" value="1"/>
</dbReference>
<dbReference type="SUPFAM" id="SSF56672">
    <property type="entry name" value="DNA/RNA polymerases"/>
    <property type="match status" value="1"/>
</dbReference>
<dbReference type="InterPro" id="IPR051320">
    <property type="entry name" value="Viral_Replic_Matur_Polypro"/>
</dbReference>
<reference evidence="1" key="1">
    <citation type="journal article" date="2011" name="PLoS Biol.">
        <title>Gene gain and loss during evolution of obligate parasitism in the white rust pathogen of Arabidopsis thaliana.</title>
        <authorList>
            <person name="Kemen E."/>
            <person name="Gardiner A."/>
            <person name="Schultz-Larsen T."/>
            <person name="Kemen A.C."/>
            <person name="Balmuth A.L."/>
            <person name="Robert-Seilaniantz A."/>
            <person name="Bailey K."/>
            <person name="Holub E."/>
            <person name="Studholme D.J."/>
            <person name="Maclean D."/>
            <person name="Jones J.D."/>
        </authorList>
    </citation>
    <scope>NUCLEOTIDE SEQUENCE</scope>
</reference>
<accession>F0WL90</accession>
<evidence type="ECO:0000313" key="1">
    <source>
        <dbReference type="EMBL" id="CCA22052.1"/>
    </source>
</evidence>
<sequence>MFLKEVRWCGKIYDGAGVKQDPEKLQGLRDLRNPCKGGELQQFLCGLNWLRGSLPDYARVVRILQELLKVKLAGTPGTKRAARNMPSVLKQEQMDCFKMVKQLLMKSVKIHHLVDIAVVCLFTDASLYGWSVVITQVIDWDSALPVEKQAHQAIVFLSGCFSKAELN</sequence>
<protein>
    <submittedName>
        <fullName evidence="1">AlNc14C142G7279 protein</fullName>
    </submittedName>
</protein>
<dbReference type="AlphaFoldDB" id="F0WL90"/>
<gene>
    <name evidence="1" type="primary">AlNc14C142G7279</name>
    <name evidence="1" type="ORF">ALNC14_081950</name>
</gene>
<name>F0WL90_9STRA</name>
<dbReference type="InterPro" id="IPR043128">
    <property type="entry name" value="Rev_trsase/Diguanyl_cyclase"/>
</dbReference>
<dbReference type="PANTHER" id="PTHR33064:SF37">
    <property type="entry name" value="RIBONUCLEASE H"/>
    <property type="match status" value="1"/>
</dbReference>
<dbReference type="PANTHER" id="PTHR33064">
    <property type="entry name" value="POL PROTEIN"/>
    <property type="match status" value="1"/>
</dbReference>
<dbReference type="HOGENOM" id="CLU_1597471_0_0_1"/>